<dbReference type="EMBL" id="KI894021">
    <property type="protein sequence ID" value="OCF25456.1"/>
    <property type="molecule type" value="Genomic_DNA"/>
</dbReference>
<evidence type="ECO:0000313" key="4">
    <source>
        <dbReference type="EMBL" id="WVW84124.1"/>
    </source>
</evidence>
<reference evidence="3" key="3">
    <citation type="submission" date="2014-01" db="EMBL/GenBank/DDBJ databases">
        <title>Evolution of pathogenesis and genome organization in the Tremellales.</title>
        <authorList>
            <person name="Cuomo C."/>
            <person name="Litvintseva A."/>
            <person name="Heitman J."/>
            <person name="Chen Y."/>
            <person name="Sun S."/>
            <person name="Springer D."/>
            <person name="Dromer F."/>
            <person name="Young S."/>
            <person name="Zeng Q."/>
            <person name="Chapman S."/>
            <person name="Gujja S."/>
            <person name="Saif S."/>
            <person name="Birren B."/>
        </authorList>
    </citation>
    <scope>NUCLEOTIDE SEQUENCE</scope>
    <source>
        <strain evidence="3">CBS 10118</strain>
    </source>
</reference>
<dbReference type="VEuPathDB" id="FungiDB:I302_05276"/>
<evidence type="ECO:0000256" key="2">
    <source>
        <dbReference type="SAM" id="Phobius"/>
    </source>
</evidence>
<accession>A0A1B9G379</accession>
<feature type="compositionally biased region" description="Low complexity" evidence="1">
    <location>
        <begin position="336"/>
        <end position="352"/>
    </location>
</feature>
<keyword evidence="2" id="KW-0812">Transmembrane</keyword>
<dbReference type="OrthoDB" id="2564838at2759"/>
<keyword evidence="2" id="KW-0472">Membrane</keyword>
<feature type="region of interest" description="Disordered" evidence="1">
    <location>
        <begin position="1"/>
        <end position="85"/>
    </location>
</feature>
<reference evidence="3" key="1">
    <citation type="submission" date="2013-07" db="EMBL/GenBank/DDBJ databases">
        <title>The Genome Sequence of Cryptococcus bestiolae CBS10118.</title>
        <authorList>
            <consortium name="The Broad Institute Genome Sequencing Platform"/>
            <person name="Cuomo C."/>
            <person name="Litvintseva A."/>
            <person name="Chen Y."/>
            <person name="Heitman J."/>
            <person name="Sun S."/>
            <person name="Springer D."/>
            <person name="Dromer F."/>
            <person name="Young S.K."/>
            <person name="Zeng Q."/>
            <person name="Gargeya S."/>
            <person name="Fitzgerald M."/>
            <person name="Abouelleil A."/>
            <person name="Alvarado L."/>
            <person name="Berlin A.M."/>
            <person name="Chapman S.B."/>
            <person name="Dewar J."/>
            <person name="Goldberg J."/>
            <person name="Griggs A."/>
            <person name="Gujja S."/>
            <person name="Hansen M."/>
            <person name="Howarth C."/>
            <person name="Imamovic A."/>
            <person name="Larimer J."/>
            <person name="McCowan C."/>
            <person name="Murphy C."/>
            <person name="Pearson M."/>
            <person name="Priest M."/>
            <person name="Roberts A."/>
            <person name="Saif S."/>
            <person name="Shea T."/>
            <person name="Sykes S."/>
            <person name="Wortman J."/>
            <person name="Nusbaum C."/>
            <person name="Birren B."/>
        </authorList>
    </citation>
    <scope>NUCLEOTIDE SEQUENCE [LARGE SCALE GENOMIC DNA]</scope>
    <source>
        <strain evidence="3">CBS 10118</strain>
    </source>
</reference>
<reference evidence="4" key="4">
    <citation type="submission" date="2024-02" db="EMBL/GenBank/DDBJ databases">
        <title>Comparative genomics of Cryptococcus and Kwoniella reveals pathogenesis evolution and contrasting modes of karyotype evolution via chromosome fusion or intercentromeric recombination.</title>
        <authorList>
            <person name="Coelho M.A."/>
            <person name="David-Palma M."/>
            <person name="Shea T."/>
            <person name="Bowers K."/>
            <person name="McGinley-Smith S."/>
            <person name="Mohammad A.W."/>
            <person name="Gnirke A."/>
            <person name="Yurkov A.M."/>
            <person name="Nowrousian M."/>
            <person name="Sun S."/>
            <person name="Cuomo C.A."/>
            <person name="Heitman J."/>
        </authorList>
    </citation>
    <scope>NUCLEOTIDE SEQUENCE</scope>
    <source>
        <strain evidence="4">CBS 10118</strain>
    </source>
</reference>
<protein>
    <submittedName>
        <fullName evidence="3">Uncharacterized protein</fullName>
    </submittedName>
</protein>
<dbReference type="KEGG" id="kbi:30209675"/>
<dbReference type="Pfam" id="PF16015">
    <property type="entry name" value="Promethin"/>
    <property type="match status" value="1"/>
</dbReference>
<feature type="compositionally biased region" description="Low complexity" evidence="1">
    <location>
        <begin position="16"/>
        <end position="29"/>
    </location>
</feature>
<feature type="compositionally biased region" description="Basic and acidic residues" evidence="1">
    <location>
        <begin position="359"/>
        <end position="379"/>
    </location>
</feature>
<reference evidence="4" key="2">
    <citation type="submission" date="2013-07" db="EMBL/GenBank/DDBJ databases">
        <authorList>
            <consortium name="The Broad Institute Genome Sequencing Platform"/>
            <person name="Cuomo C."/>
            <person name="Litvintseva A."/>
            <person name="Chen Y."/>
            <person name="Heitman J."/>
            <person name="Sun S."/>
            <person name="Springer D."/>
            <person name="Dromer F."/>
            <person name="Young S.K."/>
            <person name="Zeng Q."/>
            <person name="Gargeya S."/>
            <person name="Fitzgerald M."/>
            <person name="Abouelleil A."/>
            <person name="Alvarado L."/>
            <person name="Berlin A.M."/>
            <person name="Chapman S.B."/>
            <person name="Dewar J."/>
            <person name="Goldberg J."/>
            <person name="Griggs A."/>
            <person name="Gujja S."/>
            <person name="Hansen M."/>
            <person name="Howarth C."/>
            <person name="Imamovic A."/>
            <person name="Larimer J."/>
            <person name="McCowan C."/>
            <person name="Murphy C."/>
            <person name="Pearson M."/>
            <person name="Priest M."/>
            <person name="Roberts A."/>
            <person name="Saif S."/>
            <person name="Shea T."/>
            <person name="Sykes S."/>
            <person name="Wortman J."/>
            <person name="Nusbaum C."/>
            <person name="Birren B."/>
        </authorList>
    </citation>
    <scope>NUCLEOTIDE SEQUENCE</scope>
    <source>
        <strain evidence="4">CBS 10118</strain>
    </source>
</reference>
<name>A0A1B9G379_9TREE</name>
<feature type="transmembrane region" description="Helical" evidence="2">
    <location>
        <begin position="211"/>
        <end position="236"/>
    </location>
</feature>
<dbReference type="STRING" id="1296100.A0A1B9G379"/>
<dbReference type="AlphaFoldDB" id="A0A1B9G379"/>
<feature type="transmembrane region" description="Helical" evidence="2">
    <location>
        <begin position="180"/>
        <end position="204"/>
    </location>
</feature>
<evidence type="ECO:0000256" key="1">
    <source>
        <dbReference type="SAM" id="MobiDB-lite"/>
    </source>
</evidence>
<sequence length="385" mass="41909">MPQSIDDDFSDIVKISPPSSSANLSSFDSIGENDTQIKHEPLTLSSTTTTSQDGTSDASTQLDIKPIIPSSPTQNKDRKPLNVTFKPVPITPTKKDIKHKVDEGEGHGVVEDTVRRVRQQSDKLQSIAQPYADKTRFFAESKPVLFTFIALWVGFSAIPILIFLGFALAATVFILSTALVFSAVIVLGAVLMAAATIIGTILFGATILTPILFLTTLFATGTLLTLLGLFLIHRLYLHIQLSTSQSPEGYSLQAIGEGLKSWAEETIQRFLSSLPFNKRQEESGWLERSDKLGKVNTSRKWSPVELANGGGSQRATENLNTDLHKANEHDHEDTSSEASSSSSILTPTTSHTGTALSEKIGKGDIKDIPRLDRFPVAEKPKHKVN</sequence>
<feature type="region of interest" description="Disordered" evidence="1">
    <location>
        <begin position="327"/>
        <end position="385"/>
    </location>
</feature>
<feature type="compositionally biased region" description="Low complexity" evidence="1">
    <location>
        <begin position="42"/>
        <end position="61"/>
    </location>
</feature>
<dbReference type="GeneID" id="30209675"/>
<gene>
    <name evidence="3" type="ORF">I302_05276</name>
    <name evidence="4" type="ORF">I302_106153</name>
</gene>
<feature type="transmembrane region" description="Helical" evidence="2">
    <location>
        <begin position="144"/>
        <end position="174"/>
    </location>
</feature>
<evidence type="ECO:0000313" key="5">
    <source>
        <dbReference type="Proteomes" id="UP000092730"/>
    </source>
</evidence>
<evidence type="ECO:0000313" key="3">
    <source>
        <dbReference type="EMBL" id="OCF25456.1"/>
    </source>
</evidence>
<proteinExistence type="predicted"/>
<dbReference type="Proteomes" id="UP000092730">
    <property type="component" value="Chromosome 4"/>
</dbReference>
<keyword evidence="2" id="KW-1133">Transmembrane helix</keyword>
<dbReference type="RefSeq" id="XP_019046526.1">
    <property type="nucleotide sequence ID" value="XM_019191896.1"/>
</dbReference>
<keyword evidence="5" id="KW-1185">Reference proteome</keyword>
<feature type="compositionally biased region" description="Acidic residues" evidence="1">
    <location>
        <begin position="1"/>
        <end position="10"/>
    </location>
</feature>
<organism evidence="3">
    <name type="scientific">Kwoniella bestiolae CBS 10118</name>
    <dbReference type="NCBI Taxonomy" id="1296100"/>
    <lineage>
        <taxon>Eukaryota</taxon>
        <taxon>Fungi</taxon>
        <taxon>Dikarya</taxon>
        <taxon>Basidiomycota</taxon>
        <taxon>Agaricomycotina</taxon>
        <taxon>Tremellomycetes</taxon>
        <taxon>Tremellales</taxon>
        <taxon>Cryptococcaceae</taxon>
        <taxon>Kwoniella</taxon>
    </lineage>
</organism>
<dbReference type="EMBL" id="CP144544">
    <property type="protein sequence ID" value="WVW84124.1"/>
    <property type="molecule type" value="Genomic_DNA"/>
</dbReference>